<evidence type="ECO:0000313" key="1">
    <source>
        <dbReference type="EMBL" id="TFK72098.1"/>
    </source>
</evidence>
<proteinExistence type="predicted"/>
<protein>
    <submittedName>
        <fullName evidence="1">Uncharacterized protein</fullName>
    </submittedName>
</protein>
<dbReference type="EMBL" id="ML208289">
    <property type="protein sequence ID" value="TFK72098.1"/>
    <property type="molecule type" value="Genomic_DNA"/>
</dbReference>
<dbReference type="Proteomes" id="UP000308600">
    <property type="component" value="Unassembled WGS sequence"/>
</dbReference>
<accession>A0ACD3B1F8</accession>
<organism evidence="1 2">
    <name type="scientific">Pluteus cervinus</name>
    <dbReference type="NCBI Taxonomy" id="181527"/>
    <lineage>
        <taxon>Eukaryota</taxon>
        <taxon>Fungi</taxon>
        <taxon>Dikarya</taxon>
        <taxon>Basidiomycota</taxon>
        <taxon>Agaricomycotina</taxon>
        <taxon>Agaricomycetes</taxon>
        <taxon>Agaricomycetidae</taxon>
        <taxon>Agaricales</taxon>
        <taxon>Pluteineae</taxon>
        <taxon>Pluteaceae</taxon>
        <taxon>Pluteus</taxon>
    </lineage>
</organism>
<name>A0ACD3B1F8_9AGAR</name>
<sequence>MTHTSLPKGRECLRDGRKEERNLARLKYAGGGVWLYFGARWQTVINDIIDLSYSRHNKMASLTSFKIIIAQKTSSWPRLVGIGDSGWPERVLLAVGLSAYKTRVAMFPLQFSMRTALQGEADNSLFGGECSLATDFTRAWRLLGQMRGGWWRTKPAIMSAQEKEDHQKTRAR</sequence>
<keyword evidence="2" id="KW-1185">Reference proteome</keyword>
<gene>
    <name evidence="1" type="ORF">BDN72DRAFT_836678</name>
</gene>
<reference evidence="1 2" key="1">
    <citation type="journal article" date="2019" name="Nat. Ecol. Evol.">
        <title>Megaphylogeny resolves global patterns of mushroom evolution.</title>
        <authorList>
            <person name="Varga T."/>
            <person name="Krizsan K."/>
            <person name="Foldi C."/>
            <person name="Dima B."/>
            <person name="Sanchez-Garcia M."/>
            <person name="Sanchez-Ramirez S."/>
            <person name="Szollosi G.J."/>
            <person name="Szarkandi J.G."/>
            <person name="Papp V."/>
            <person name="Albert L."/>
            <person name="Andreopoulos W."/>
            <person name="Angelini C."/>
            <person name="Antonin V."/>
            <person name="Barry K.W."/>
            <person name="Bougher N.L."/>
            <person name="Buchanan P."/>
            <person name="Buyck B."/>
            <person name="Bense V."/>
            <person name="Catcheside P."/>
            <person name="Chovatia M."/>
            <person name="Cooper J."/>
            <person name="Damon W."/>
            <person name="Desjardin D."/>
            <person name="Finy P."/>
            <person name="Geml J."/>
            <person name="Haridas S."/>
            <person name="Hughes K."/>
            <person name="Justo A."/>
            <person name="Karasinski D."/>
            <person name="Kautmanova I."/>
            <person name="Kiss B."/>
            <person name="Kocsube S."/>
            <person name="Kotiranta H."/>
            <person name="LaButti K.M."/>
            <person name="Lechner B.E."/>
            <person name="Liimatainen K."/>
            <person name="Lipzen A."/>
            <person name="Lukacs Z."/>
            <person name="Mihaltcheva S."/>
            <person name="Morgado L.N."/>
            <person name="Niskanen T."/>
            <person name="Noordeloos M.E."/>
            <person name="Ohm R.A."/>
            <person name="Ortiz-Santana B."/>
            <person name="Ovrebo C."/>
            <person name="Racz N."/>
            <person name="Riley R."/>
            <person name="Savchenko A."/>
            <person name="Shiryaev A."/>
            <person name="Soop K."/>
            <person name="Spirin V."/>
            <person name="Szebenyi C."/>
            <person name="Tomsovsky M."/>
            <person name="Tulloss R.E."/>
            <person name="Uehling J."/>
            <person name="Grigoriev I.V."/>
            <person name="Vagvolgyi C."/>
            <person name="Papp T."/>
            <person name="Martin F.M."/>
            <person name="Miettinen O."/>
            <person name="Hibbett D.S."/>
            <person name="Nagy L.G."/>
        </authorList>
    </citation>
    <scope>NUCLEOTIDE SEQUENCE [LARGE SCALE GENOMIC DNA]</scope>
    <source>
        <strain evidence="1 2">NL-1719</strain>
    </source>
</reference>
<evidence type="ECO:0000313" key="2">
    <source>
        <dbReference type="Proteomes" id="UP000308600"/>
    </source>
</evidence>